<comment type="caution">
    <text evidence="2">The sequence shown here is derived from an EMBL/GenBank/DDBJ whole genome shotgun (WGS) entry which is preliminary data.</text>
</comment>
<keyword evidence="1" id="KW-1133">Transmembrane helix</keyword>
<feature type="transmembrane region" description="Helical" evidence="1">
    <location>
        <begin position="281"/>
        <end position="298"/>
    </location>
</feature>
<evidence type="ECO:0000313" key="2">
    <source>
        <dbReference type="EMBL" id="PAV88300.1"/>
    </source>
</evidence>
<evidence type="ECO:0000256" key="1">
    <source>
        <dbReference type="SAM" id="Phobius"/>
    </source>
</evidence>
<keyword evidence="1" id="KW-0812">Transmembrane</keyword>
<organism evidence="2 3">
    <name type="scientific">Diploscapter pachys</name>
    <dbReference type="NCBI Taxonomy" id="2018661"/>
    <lineage>
        <taxon>Eukaryota</taxon>
        <taxon>Metazoa</taxon>
        <taxon>Ecdysozoa</taxon>
        <taxon>Nematoda</taxon>
        <taxon>Chromadorea</taxon>
        <taxon>Rhabditida</taxon>
        <taxon>Rhabditina</taxon>
        <taxon>Rhabditomorpha</taxon>
        <taxon>Rhabditoidea</taxon>
        <taxon>Rhabditidae</taxon>
        <taxon>Diploscapter</taxon>
    </lineage>
</organism>
<accession>A0A2A2LQ50</accession>
<sequence>MLPFNRADFLRIGEKDDHEDERQPLNNTMNGLKEKPILNGIIEMGQDDNWYLELKKKYNRDSVAECSWSFGNNYLQDSSFVIVPFLTIWNIVPLLYYELFNRIVRFYCRALMKSMDMERRKRHFSLKFYYEQFLKITTVQEAIGDLFNPFVLFSFAWSMMILCLTIYFLANIGQGTSLWNPITVEQVYSEKARKRLTTNVHFIMGWASVQVIVAIMHIAIICSTGLKTNESTRKIVNSVLRIVPDANADLDRFQIACFVHKMSTQFMWGMTVWRAFPLERTTFFTLVSVIITYSFLLFKLKDNEMVRPIVTHVITNVGNYTFDSKEA</sequence>
<keyword evidence="1" id="KW-0472">Membrane</keyword>
<name>A0A2A2LQ50_9BILA</name>
<reference evidence="2 3" key="1">
    <citation type="journal article" date="2017" name="Curr. Biol.">
        <title>Genome architecture and evolution of a unichromosomal asexual nematode.</title>
        <authorList>
            <person name="Fradin H."/>
            <person name="Zegar C."/>
            <person name="Gutwein M."/>
            <person name="Lucas J."/>
            <person name="Kovtun M."/>
            <person name="Corcoran D."/>
            <person name="Baugh L.R."/>
            <person name="Kiontke K."/>
            <person name="Gunsalus K."/>
            <person name="Fitch D.H."/>
            <person name="Piano F."/>
        </authorList>
    </citation>
    <scope>NUCLEOTIDE SEQUENCE [LARGE SCALE GENOMIC DNA]</scope>
    <source>
        <strain evidence="2">PF1309</strain>
    </source>
</reference>
<gene>
    <name evidence="2" type="ORF">WR25_13155</name>
</gene>
<evidence type="ECO:0000313" key="3">
    <source>
        <dbReference type="Proteomes" id="UP000218231"/>
    </source>
</evidence>
<dbReference type="AlphaFoldDB" id="A0A2A2LQ50"/>
<feature type="transmembrane region" description="Helical" evidence="1">
    <location>
        <begin position="78"/>
        <end position="97"/>
    </location>
</feature>
<feature type="transmembrane region" description="Helical" evidence="1">
    <location>
        <begin position="150"/>
        <end position="170"/>
    </location>
</feature>
<feature type="transmembrane region" description="Helical" evidence="1">
    <location>
        <begin position="203"/>
        <end position="226"/>
    </location>
</feature>
<protein>
    <submittedName>
        <fullName evidence="2">Uncharacterized protein</fullName>
    </submittedName>
</protein>
<dbReference type="Proteomes" id="UP000218231">
    <property type="component" value="Unassembled WGS sequence"/>
</dbReference>
<proteinExistence type="predicted"/>
<dbReference type="OrthoDB" id="5782746at2759"/>
<keyword evidence="3" id="KW-1185">Reference proteome</keyword>
<dbReference type="STRING" id="2018661.A0A2A2LQ50"/>
<dbReference type="EMBL" id="LIAE01006522">
    <property type="protein sequence ID" value="PAV88300.1"/>
    <property type="molecule type" value="Genomic_DNA"/>
</dbReference>